<dbReference type="VEuPathDB" id="FungiDB:MGG_17296"/>
<evidence type="ECO:0000313" key="1">
    <source>
        <dbReference type="EMBL" id="EHA48107.1"/>
    </source>
</evidence>
<dbReference type="Proteomes" id="UP000009058">
    <property type="component" value="Chromosome 5"/>
</dbReference>
<accession>G4NBK2</accession>
<reference evidence="1 2" key="1">
    <citation type="journal article" date="2005" name="Nature">
        <title>The genome sequence of the rice blast fungus Magnaporthe grisea.</title>
        <authorList>
            <person name="Dean R.A."/>
            <person name="Talbot N.J."/>
            <person name="Ebbole D.J."/>
            <person name="Farman M.L."/>
            <person name="Mitchell T.K."/>
            <person name="Orbach M.J."/>
            <person name="Thon M."/>
            <person name="Kulkarni R."/>
            <person name="Xu J.R."/>
            <person name="Pan H."/>
            <person name="Read N.D."/>
            <person name="Lee Y.H."/>
            <person name="Carbone I."/>
            <person name="Brown D."/>
            <person name="Oh Y.Y."/>
            <person name="Donofrio N."/>
            <person name="Jeong J.S."/>
            <person name="Soanes D.M."/>
            <person name="Djonovic S."/>
            <person name="Kolomiets E."/>
            <person name="Rehmeyer C."/>
            <person name="Li W."/>
            <person name="Harding M."/>
            <person name="Kim S."/>
            <person name="Lebrun M.H."/>
            <person name="Bohnert H."/>
            <person name="Coughlan S."/>
            <person name="Butler J."/>
            <person name="Calvo S."/>
            <person name="Ma L.J."/>
            <person name="Nicol R."/>
            <person name="Purcell S."/>
            <person name="Nusbaum C."/>
            <person name="Galagan J.E."/>
            <person name="Birren B.W."/>
        </authorList>
    </citation>
    <scope>NUCLEOTIDE SEQUENCE [LARGE SCALE GENOMIC DNA]</scope>
    <source>
        <strain evidence="2">70-15 / ATCC MYA-4617 / FGSC 8958</strain>
    </source>
</reference>
<reference key="2">
    <citation type="submission" date="2011-05" db="EMBL/GenBank/DDBJ databases">
        <title>The Genome Sequence of Magnaporthe oryzae 70-15.</title>
        <authorList>
            <consortium name="The Broad Institute Genome Sequencing Platform"/>
            <person name="Ma L.-J."/>
            <person name="Dead R."/>
            <person name="Young S.K."/>
            <person name="Zeng Q."/>
            <person name="Gargeya S."/>
            <person name="Fitzgerald M."/>
            <person name="Haas B."/>
            <person name="Abouelleil A."/>
            <person name="Alvarado L."/>
            <person name="Arachchi H.M."/>
            <person name="Berlin A."/>
            <person name="Brown A."/>
            <person name="Chapman S.B."/>
            <person name="Chen Z."/>
            <person name="Dunbar C."/>
            <person name="Freedman E."/>
            <person name="Gearin G."/>
            <person name="Gellesch M."/>
            <person name="Goldberg J."/>
            <person name="Griggs A."/>
            <person name="Gujja S."/>
            <person name="Heiman D."/>
            <person name="Howarth C."/>
            <person name="Larson L."/>
            <person name="Lui A."/>
            <person name="MacDonald P.J.P."/>
            <person name="Mehta T."/>
            <person name="Montmayeur A."/>
            <person name="Murphy C."/>
            <person name="Neiman D."/>
            <person name="Pearson M."/>
            <person name="Priest M."/>
            <person name="Roberts A."/>
            <person name="Saif S."/>
            <person name="Shea T."/>
            <person name="Shenoy N."/>
            <person name="Sisk P."/>
            <person name="Stolte C."/>
            <person name="Sykes S."/>
            <person name="Yandava C."/>
            <person name="Wortman J."/>
            <person name="Nusbaum C."/>
            <person name="Birren B."/>
        </authorList>
    </citation>
    <scope>NUCLEOTIDE SEQUENCE</scope>
    <source>
        <strain>70-15</strain>
    </source>
</reference>
<dbReference type="InParanoid" id="G4NBK2"/>
<protein>
    <submittedName>
        <fullName evidence="1">Uncharacterized protein</fullName>
    </submittedName>
</protein>
<sequence>MPVMKSQLPKIPMVFAIVMAVIAIGNGAPTPIKALAVRDGPELDIMRAAVHAELFPTIIETHIILANVVHQDPGHIRTPDTFPAQYYFQFQLQRQRCSIYLNAIGYMYIRHFCILLTVWWRTSNLPRPTVGTDQTCVRGREAVATVRPDRKLGFRAECEAQCDGHNVL</sequence>
<dbReference type="OMA" id="IRHFCIL"/>
<dbReference type="RefSeq" id="XP_003717691.1">
    <property type="nucleotide sequence ID" value="XM_003717643.1"/>
</dbReference>
<dbReference type="HOGENOM" id="CLU_1586819_0_0_1"/>
<dbReference type="GeneID" id="12986624"/>
<proteinExistence type="predicted"/>
<dbReference type="EMBL" id="CM001235">
    <property type="protein sequence ID" value="EHA48107.1"/>
    <property type="molecule type" value="Genomic_DNA"/>
</dbReference>
<keyword evidence="2" id="KW-1185">Reference proteome</keyword>
<gene>
    <name evidence="1" type="ORF">MGG_17296</name>
</gene>
<evidence type="ECO:0000313" key="2">
    <source>
        <dbReference type="Proteomes" id="UP000009058"/>
    </source>
</evidence>
<dbReference type="AlphaFoldDB" id="G4NBK2"/>
<organism evidence="1 2">
    <name type="scientific">Pyricularia oryzae (strain 70-15 / ATCC MYA-4617 / FGSC 8958)</name>
    <name type="common">Rice blast fungus</name>
    <name type="synonym">Magnaporthe oryzae</name>
    <dbReference type="NCBI Taxonomy" id="242507"/>
    <lineage>
        <taxon>Eukaryota</taxon>
        <taxon>Fungi</taxon>
        <taxon>Dikarya</taxon>
        <taxon>Ascomycota</taxon>
        <taxon>Pezizomycotina</taxon>
        <taxon>Sordariomycetes</taxon>
        <taxon>Sordariomycetidae</taxon>
        <taxon>Magnaporthales</taxon>
        <taxon>Pyriculariaceae</taxon>
        <taxon>Pyricularia</taxon>
    </lineage>
</organism>
<dbReference type="KEGG" id="mgr:MGG_17296"/>
<name>G4NBK2_PYRO7</name>